<evidence type="ECO:0000256" key="8">
    <source>
        <dbReference type="ARBA" id="ARBA00023012"/>
    </source>
</evidence>
<evidence type="ECO:0000256" key="4">
    <source>
        <dbReference type="ARBA" id="ARBA00022679"/>
    </source>
</evidence>
<dbReference type="PROSITE" id="PS50113">
    <property type="entry name" value="PAC"/>
    <property type="match status" value="1"/>
</dbReference>
<dbReference type="KEGG" id="taqu:KDW03_10330"/>
<keyword evidence="7" id="KW-0067">ATP-binding</keyword>
<keyword evidence="4" id="KW-0808">Transferase</keyword>
<dbReference type="SUPFAM" id="SSF55874">
    <property type="entry name" value="ATPase domain of HSP90 chaperone/DNA topoisomerase II/histidine kinase"/>
    <property type="match status" value="1"/>
</dbReference>
<dbReference type="SUPFAM" id="SSF55785">
    <property type="entry name" value="PYP-like sensor domain (PAS domain)"/>
    <property type="match status" value="1"/>
</dbReference>
<dbReference type="InterPro" id="IPR003594">
    <property type="entry name" value="HATPase_dom"/>
</dbReference>
<evidence type="ECO:0000313" key="15">
    <source>
        <dbReference type="Proteomes" id="UP001056539"/>
    </source>
</evidence>
<dbReference type="InterPro" id="IPR005467">
    <property type="entry name" value="His_kinase_dom"/>
</dbReference>
<dbReference type="Gene3D" id="1.10.287.130">
    <property type="match status" value="1"/>
</dbReference>
<evidence type="ECO:0000256" key="6">
    <source>
        <dbReference type="ARBA" id="ARBA00022777"/>
    </source>
</evidence>
<dbReference type="NCBIfam" id="TIGR00229">
    <property type="entry name" value="sensory_box"/>
    <property type="match status" value="1"/>
</dbReference>
<dbReference type="SMART" id="SM00388">
    <property type="entry name" value="HisKA"/>
    <property type="match status" value="1"/>
</dbReference>
<dbReference type="InterPro" id="IPR000700">
    <property type="entry name" value="PAS-assoc_C"/>
</dbReference>
<dbReference type="InterPro" id="IPR036097">
    <property type="entry name" value="HisK_dim/P_sf"/>
</dbReference>
<dbReference type="InterPro" id="IPR035965">
    <property type="entry name" value="PAS-like_dom_sf"/>
</dbReference>
<dbReference type="PRINTS" id="PR00344">
    <property type="entry name" value="BCTRLSENSOR"/>
</dbReference>
<dbReference type="PANTHER" id="PTHR43065:SF10">
    <property type="entry name" value="PEROXIDE STRESS-ACTIVATED HISTIDINE KINASE MAK3"/>
    <property type="match status" value="1"/>
</dbReference>
<evidence type="ECO:0000313" key="14">
    <source>
        <dbReference type="EMBL" id="URA09866.1"/>
    </source>
</evidence>
<dbReference type="PANTHER" id="PTHR43065">
    <property type="entry name" value="SENSOR HISTIDINE KINASE"/>
    <property type="match status" value="1"/>
</dbReference>
<dbReference type="SMART" id="SM00448">
    <property type="entry name" value="REC"/>
    <property type="match status" value="1"/>
</dbReference>
<feature type="domain" description="PAC" evidence="13">
    <location>
        <begin position="230"/>
        <end position="282"/>
    </location>
</feature>
<dbReference type="InterPro" id="IPR036890">
    <property type="entry name" value="HATPase_C_sf"/>
</dbReference>
<dbReference type="CDD" id="cd00130">
    <property type="entry name" value="PAS"/>
    <property type="match status" value="1"/>
</dbReference>
<dbReference type="EC" id="2.7.13.3" evidence="2"/>
<dbReference type="GO" id="GO:0005524">
    <property type="term" value="F:ATP binding"/>
    <property type="evidence" value="ECO:0007669"/>
    <property type="project" value="UniProtKB-KW"/>
</dbReference>
<keyword evidence="3 9" id="KW-0597">Phosphoprotein</keyword>
<name>A0AAX3BCK5_9SPIR</name>
<dbReference type="InterPro" id="IPR001789">
    <property type="entry name" value="Sig_transdc_resp-reg_receiver"/>
</dbReference>
<evidence type="ECO:0000256" key="2">
    <source>
        <dbReference type="ARBA" id="ARBA00012438"/>
    </source>
</evidence>
<evidence type="ECO:0000259" key="13">
    <source>
        <dbReference type="PROSITE" id="PS50113"/>
    </source>
</evidence>
<dbReference type="SUPFAM" id="SSF52172">
    <property type="entry name" value="CheY-like"/>
    <property type="match status" value="1"/>
</dbReference>
<accession>A0AAX3BCK5</accession>
<dbReference type="CDD" id="cd00075">
    <property type="entry name" value="HATPase"/>
    <property type="match status" value="1"/>
</dbReference>
<feature type="domain" description="PAS" evidence="12">
    <location>
        <begin position="151"/>
        <end position="206"/>
    </location>
</feature>
<dbReference type="Gene3D" id="3.30.450.40">
    <property type="match status" value="1"/>
</dbReference>
<dbReference type="InterPro" id="IPR001610">
    <property type="entry name" value="PAC"/>
</dbReference>
<dbReference type="Pfam" id="PF02518">
    <property type="entry name" value="HATPase_c"/>
    <property type="match status" value="1"/>
</dbReference>
<keyword evidence="5" id="KW-0547">Nucleotide-binding</keyword>
<dbReference type="InterPro" id="IPR011006">
    <property type="entry name" value="CheY-like_superfamily"/>
</dbReference>
<dbReference type="InterPro" id="IPR000014">
    <property type="entry name" value="PAS"/>
</dbReference>
<dbReference type="Gene3D" id="3.40.50.2300">
    <property type="match status" value="1"/>
</dbReference>
<dbReference type="SUPFAM" id="SSF47384">
    <property type="entry name" value="Homodimeric domain of signal transducing histidine kinase"/>
    <property type="match status" value="1"/>
</dbReference>
<dbReference type="AlphaFoldDB" id="A0AAX3BCK5"/>
<dbReference type="PROSITE" id="PS50110">
    <property type="entry name" value="RESPONSE_REGULATORY"/>
    <property type="match status" value="1"/>
</dbReference>
<dbReference type="InterPro" id="IPR029016">
    <property type="entry name" value="GAF-like_dom_sf"/>
</dbReference>
<keyword evidence="8" id="KW-0902">Two-component regulatory system</keyword>
<dbReference type="InterPro" id="IPR004358">
    <property type="entry name" value="Sig_transdc_His_kin-like_C"/>
</dbReference>
<dbReference type="InterPro" id="IPR003661">
    <property type="entry name" value="HisK_dim/P_dom"/>
</dbReference>
<dbReference type="RefSeq" id="WP_271434998.1">
    <property type="nucleotide sequence ID" value="NZ_CP073355.1"/>
</dbReference>
<organism evidence="14 15">
    <name type="scientific">Thermospira aquatica</name>
    <dbReference type="NCBI Taxonomy" id="2828656"/>
    <lineage>
        <taxon>Bacteria</taxon>
        <taxon>Pseudomonadati</taxon>
        <taxon>Spirochaetota</taxon>
        <taxon>Spirochaetia</taxon>
        <taxon>Brevinematales</taxon>
        <taxon>Thermospiraceae</taxon>
        <taxon>Thermospira</taxon>
    </lineage>
</organism>
<evidence type="ECO:0000256" key="1">
    <source>
        <dbReference type="ARBA" id="ARBA00000085"/>
    </source>
</evidence>
<dbReference type="Pfam" id="PF00072">
    <property type="entry name" value="Response_reg"/>
    <property type="match status" value="1"/>
</dbReference>
<dbReference type="SMART" id="SM00086">
    <property type="entry name" value="PAC"/>
    <property type="match status" value="1"/>
</dbReference>
<dbReference type="SUPFAM" id="SSF55781">
    <property type="entry name" value="GAF domain-like"/>
    <property type="match status" value="1"/>
</dbReference>
<dbReference type="CDD" id="cd00082">
    <property type="entry name" value="HisKA"/>
    <property type="match status" value="1"/>
</dbReference>
<dbReference type="EMBL" id="CP073355">
    <property type="protein sequence ID" value="URA09866.1"/>
    <property type="molecule type" value="Genomic_DNA"/>
</dbReference>
<protein>
    <recommendedName>
        <fullName evidence="2">histidine kinase</fullName>
        <ecNumber evidence="2">2.7.13.3</ecNumber>
    </recommendedName>
</protein>
<sequence>MARLYIVEDDAIVSLYIKNFLKKNHDVIGSSASFQPAKEEIIDLKPDLVVSDIILLDKQGDGIKLAEEVNKVIFIPFIFLTGVAFNPTDERFQHIPVYGYITKPIDEQRLLSTVELALMRIASEKQLDAFTTKLQLEIKQREQVEEELRQTLYRHEHFINQLPDVVFEIDSEGKLTFVNKAVERFLGYLPEEILGTPVINLVSEESLFLSKQLFQMFQEDIVFQRVFTQQVYELSFQHKNGSIRWGRITFVPLVSQSGIIVGTQGILYDITLEKHQQKMLESRLKKLQQQKRYQTIIRYILEKINETLDPFPELSGLADFIRVSFGIDGVLIFRYEEGTSSLLQQISCFFYEDNLCKEPLKYTLSEEEKSLLTSVIYLREKTKLPERFHSFWDENNIKSATLFPLYFEKKLFGLLVCFWYTRKHLERSFFITMQIIAEVFAQAIHRHEEWEHHLDTEKKLADQKLLMEKAESMATFGQMMSAISHEIRQPLQSIRLLSESAVYWANHGKALPYEEILANMKKISQRVVRIDRIIEGMKQAALSTTSIKPERVKIASVIEESLDVLHDKLNVAQITVKKHLVHADLEVTFHPIQLNQVITNLLSNAIHALESQDPPRIIILETEEYKENSILCIKDNGPGIPPEKEKYIFEPFFTTRPGTGMGIGLYVVKRLLSLYGARITYQRENHWTIFEIIFPSSGKK</sequence>
<gene>
    <name evidence="14" type="ORF">KDW03_10330</name>
</gene>
<dbReference type="PROSITE" id="PS50109">
    <property type="entry name" value="HIS_KIN"/>
    <property type="match status" value="1"/>
</dbReference>
<evidence type="ECO:0000256" key="3">
    <source>
        <dbReference type="ARBA" id="ARBA00022553"/>
    </source>
</evidence>
<dbReference type="Gene3D" id="3.30.565.10">
    <property type="entry name" value="Histidine kinase-like ATPase, C-terminal domain"/>
    <property type="match status" value="1"/>
</dbReference>
<comment type="catalytic activity">
    <reaction evidence="1">
        <text>ATP + protein L-histidine = ADP + protein N-phospho-L-histidine.</text>
        <dbReference type="EC" id="2.7.13.3"/>
    </reaction>
</comment>
<feature type="domain" description="Response regulatory" evidence="11">
    <location>
        <begin position="3"/>
        <end position="118"/>
    </location>
</feature>
<evidence type="ECO:0000259" key="10">
    <source>
        <dbReference type="PROSITE" id="PS50109"/>
    </source>
</evidence>
<dbReference type="SMART" id="SM00387">
    <property type="entry name" value="HATPase_c"/>
    <property type="match status" value="1"/>
</dbReference>
<feature type="modified residue" description="4-aspartylphosphate" evidence="9">
    <location>
        <position position="52"/>
    </location>
</feature>
<keyword evidence="15" id="KW-1185">Reference proteome</keyword>
<dbReference type="SMART" id="SM00091">
    <property type="entry name" value="PAS"/>
    <property type="match status" value="1"/>
</dbReference>
<proteinExistence type="predicted"/>
<evidence type="ECO:0000256" key="9">
    <source>
        <dbReference type="PROSITE-ProRule" id="PRU00169"/>
    </source>
</evidence>
<evidence type="ECO:0000256" key="7">
    <source>
        <dbReference type="ARBA" id="ARBA00022840"/>
    </source>
</evidence>
<dbReference type="GO" id="GO:0000155">
    <property type="term" value="F:phosphorelay sensor kinase activity"/>
    <property type="evidence" value="ECO:0007669"/>
    <property type="project" value="InterPro"/>
</dbReference>
<dbReference type="Pfam" id="PF13426">
    <property type="entry name" value="PAS_9"/>
    <property type="match status" value="1"/>
</dbReference>
<feature type="domain" description="Histidine kinase" evidence="10">
    <location>
        <begin position="482"/>
        <end position="698"/>
    </location>
</feature>
<dbReference type="Proteomes" id="UP001056539">
    <property type="component" value="Chromosome"/>
</dbReference>
<reference evidence="14" key="1">
    <citation type="submission" date="2021-04" db="EMBL/GenBank/DDBJ databases">
        <authorList>
            <person name="Postec A."/>
        </authorList>
    </citation>
    <scope>NUCLEOTIDE SEQUENCE</scope>
    <source>
        <strain evidence="14">F1F22</strain>
    </source>
</reference>
<dbReference type="Gene3D" id="3.30.450.20">
    <property type="entry name" value="PAS domain"/>
    <property type="match status" value="1"/>
</dbReference>
<keyword evidence="6" id="KW-0418">Kinase</keyword>
<reference evidence="14" key="2">
    <citation type="submission" date="2022-06" db="EMBL/GenBank/DDBJ databases">
        <title>Thermospira aquatica gen. nov., sp. nov.</title>
        <authorList>
            <person name="Ben Ali Gam Z."/>
            <person name="Labat M."/>
        </authorList>
    </citation>
    <scope>NUCLEOTIDE SEQUENCE</scope>
    <source>
        <strain evidence="14">F1F22</strain>
    </source>
</reference>
<dbReference type="PROSITE" id="PS50112">
    <property type="entry name" value="PAS"/>
    <property type="match status" value="1"/>
</dbReference>
<evidence type="ECO:0000256" key="5">
    <source>
        <dbReference type="ARBA" id="ARBA00022741"/>
    </source>
</evidence>
<evidence type="ECO:0000259" key="11">
    <source>
        <dbReference type="PROSITE" id="PS50110"/>
    </source>
</evidence>
<evidence type="ECO:0000259" key="12">
    <source>
        <dbReference type="PROSITE" id="PS50112"/>
    </source>
</evidence>